<name>A0ABQ9DDW8_9PASS</name>
<dbReference type="CDD" id="cd07990">
    <property type="entry name" value="LPLAT_LCLAT1-like"/>
    <property type="match status" value="1"/>
</dbReference>
<keyword evidence="4" id="KW-0594">Phospholipid biosynthesis</keyword>
<evidence type="ECO:0000259" key="8">
    <source>
        <dbReference type="SMART" id="SM00563"/>
    </source>
</evidence>
<dbReference type="PANTHER" id="PTHR10983:SF9">
    <property type="entry name" value="1-ACYL-SN-GLYCEROL-3-PHOSPHATE ACYLTRANSFERASE GAMMA"/>
    <property type="match status" value="1"/>
</dbReference>
<comment type="similarity">
    <text evidence="1">Belongs to the 1-acyl-sn-glycerol-3-phosphate acyltransferase family.</text>
</comment>
<keyword evidence="10" id="KW-1185">Reference proteome</keyword>
<keyword evidence="7" id="KW-1133">Transmembrane helix</keyword>
<keyword evidence="3" id="KW-0808">Transferase</keyword>
<proteinExistence type="inferred from homology"/>
<feature type="domain" description="Phospholipid/glycerol acyltransferase" evidence="8">
    <location>
        <begin position="510"/>
        <end position="632"/>
    </location>
</feature>
<evidence type="ECO:0000256" key="3">
    <source>
        <dbReference type="ARBA" id="ARBA00022679"/>
    </source>
</evidence>
<dbReference type="PANTHER" id="PTHR10983">
    <property type="entry name" value="1-ACYLGLYCEROL-3-PHOSPHATE ACYLTRANSFERASE-RELATED"/>
    <property type="match status" value="1"/>
</dbReference>
<dbReference type="SMART" id="SM00563">
    <property type="entry name" value="PlsC"/>
    <property type="match status" value="1"/>
</dbReference>
<dbReference type="EMBL" id="WHWB01033415">
    <property type="protein sequence ID" value="KAJ7420030.1"/>
    <property type="molecule type" value="Genomic_DNA"/>
</dbReference>
<feature type="transmembrane region" description="Helical" evidence="7">
    <location>
        <begin position="756"/>
        <end position="775"/>
    </location>
</feature>
<accession>A0ABQ9DDW8</accession>
<keyword evidence="6" id="KW-0012">Acyltransferase</keyword>
<evidence type="ECO:0000256" key="6">
    <source>
        <dbReference type="ARBA" id="ARBA00023315"/>
    </source>
</evidence>
<protein>
    <recommendedName>
        <fullName evidence="8">Phospholipid/glycerol acyltransferase domain-containing protein</fullName>
    </recommendedName>
</protein>
<keyword evidence="7" id="KW-0472">Membrane</keyword>
<dbReference type="SUPFAM" id="SSF69593">
    <property type="entry name" value="Glycerol-3-phosphate (1)-acyltransferase"/>
    <property type="match status" value="1"/>
</dbReference>
<evidence type="ECO:0000256" key="7">
    <source>
        <dbReference type="SAM" id="Phobius"/>
    </source>
</evidence>
<dbReference type="Pfam" id="PF16076">
    <property type="entry name" value="Acyltransf_C"/>
    <property type="match status" value="1"/>
</dbReference>
<sequence>MRSRPGGHGPRSPKAAAGERTTLRLKIQLFPPLHEDQQCLPAEGGLDSQDLSVNFCGTEFIPDDQPKYLRVALARSCNYQECMEGTKQKLEGWVGNTWKEDRVHQGQRTVKFQVNIERSVRASLHEMRIKRAESICENSHAFTVSCGTAFMQHSCLNVSGARQRPNSDQVSDASEKCISTEGCVGVGIMVQNSRMCPLTLITVFLLPVWDGTAATSFLSSLGSDFFVISELLDYACWGSGLTKALIFGEKRENSVVFSWGILAVLIGPRGSGTSWYGIFKDRSVPCKLFFFNFIKYERLWNDIKLLWKSTLDNILLTKECNHSQNVFTLRTEVYYKRKKTRRVKGCTVFTKGALLGSPSKNFTCMQFWSLQYKKGMNCWSESRGGHEAVEVSMAEWKQLENGKSMLRKTEGKTLKVLKLAKLCVERQRLMACNGRADRICTSIVIYNKFNKPCKCSSSNVAIHNEIYVIMGKPLGNELAELVMLLEWWSGTECTLFSDEATVNTFGKEHVIIILNHNFEIDFLCGWTMTERFGVLGSSKVLAKRELLYVPLIGWTWYFLEIVFCKRKWEEDRDTVIEGLKRLSDYPEYMWFLLYCEGTRFTETKHRISMEVAESKGLPKLKYHLLPRTKGFTTAVQCLRGTVSAVYDVTLNFRGNKNPSLLGILYGKKYEADMCVRRFPLEDIPQDEKEAANWLHKLYQEKDALQEMYNQEGVFPGKQFKPPRRPWTLLNFLFWATVLLSPLFTFGFGVFASGSPLLILAFLGLVGAVWTCKLTAMEFSIDSKEEWFSDQYGQMMGAFGLDHEEQ</sequence>
<dbReference type="Pfam" id="PF01553">
    <property type="entry name" value="Acyltransferase"/>
    <property type="match status" value="1"/>
</dbReference>
<keyword evidence="2" id="KW-0444">Lipid biosynthesis</keyword>
<comment type="caution">
    <text evidence="9">The sequence shown here is derived from an EMBL/GenBank/DDBJ whole genome shotgun (WGS) entry which is preliminary data.</text>
</comment>
<dbReference type="InterPro" id="IPR032098">
    <property type="entry name" value="Acyltransf_C"/>
</dbReference>
<organism evidence="9 10">
    <name type="scientific">Willisornis vidua</name>
    <name type="common">Xingu scale-backed antbird</name>
    <dbReference type="NCBI Taxonomy" id="1566151"/>
    <lineage>
        <taxon>Eukaryota</taxon>
        <taxon>Metazoa</taxon>
        <taxon>Chordata</taxon>
        <taxon>Craniata</taxon>
        <taxon>Vertebrata</taxon>
        <taxon>Euteleostomi</taxon>
        <taxon>Archelosauria</taxon>
        <taxon>Archosauria</taxon>
        <taxon>Dinosauria</taxon>
        <taxon>Saurischia</taxon>
        <taxon>Theropoda</taxon>
        <taxon>Coelurosauria</taxon>
        <taxon>Aves</taxon>
        <taxon>Neognathae</taxon>
        <taxon>Neoaves</taxon>
        <taxon>Telluraves</taxon>
        <taxon>Australaves</taxon>
        <taxon>Passeriformes</taxon>
        <taxon>Thamnophilidae</taxon>
        <taxon>Willisornis</taxon>
    </lineage>
</organism>
<dbReference type="Proteomes" id="UP001145742">
    <property type="component" value="Unassembled WGS sequence"/>
</dbReference>
<keyword evidence="5" id="KW-1208">Phospholipid metabolism</keyword>
<evidence type="ECO:0000313" key="9">
    <source>
        <dbReference type="EMBL" id="KAJ7420030.1"/>
    </source>
</evidence>
<evidence type="ECO:0000256" key="2">
    <source>
        <dbReference type="ARBA" id="ARBA00022516"/>
    </source>
</evidence>
<evidence type="ECO:0000256" key="4">
    <source>
        <dbReference type="ARBA" id="ARBA00023209"/>
    </source>
</evidence>
<keyword evidence="4" id="KW-0443">Lipid metabolism</keyword>
<dbReference type="InterPro" id="IPR002123">
    <property type="entry name" value="Plipid/glycerol_acylTrfase"/>
</dbReference>
<gene>
    <name evidence="9" type="ORF">WISP_50426</name>
</gene>
<keyword evidence="7" id="KW-0812">Transmembrane</keyword>
<evidence type="ECO:0000256" key="5">
    <source>
        <dbReference type="ARBA" id="ARBA00023264"/>
    </source>
</evidence>
<reference evidence="9" key="1">
    <citation type="submission" date="2019-10" db="EMBL/GenBank/DDBJ databases">
        <authorList>
            <person name="Soares A.E.R."/>
            <person name="Aleixo A."/>
            <person name="Schneider P."/>
            <person name="Miyaki C.Y."/>
            <person name="Schneider M.P."/>
            <person name="Mello C."/>
            <person name="Vasconcelos A.T.R."/>
        </authorList>
    </citation>
    <scope>NUCLEOTIDE SEQUENCE</scope>
    <source>
        <tissue evidence="9">Muscle</tissue>
    </source>
</reference>
<evidence type="ECO:0000313" key="10">
    <source>
        <dbReference type="Proteomes" id="UP001145742"/>
    </source>
</evidence>
<evidence type="ECO:0000256" key="1">
    <source>
        <dbReference type="ARBA" id="ARBA00008655"/>
    </source>
</evidence>